<name>A0ABV3VU56_9BACI</name>
<evidence type="ECO:0008006" key="3">
    <source>
        <dbReference type="Google" id="ProtNLM"/>
    </source>
</evidence>
<dbReference type="InterPro" id="IPR027417">
    <property type="entry name" value="P-loop_NTPase"/>
</dbReference>
<proteinExistence type="predicted"/>
<dbReference type="EMBL" id="JBFRHK010000002">
    <property type="protein sequence ID" value="MEX3744425.1"/>
    <property type="molecule type" value="Genomic_DNA"/>
</dbReference>
<keyword evidence="2" id="KW-1185">Reference proteome</keyword>
<dbReference type="RefSeq" id="WP_368635419.1">
    <property type="nucleotide sequence ID" value="NZ_JBFRHK010000002.1"/>
</dbReference>
<evidence type="ECO:0000313" key="2">
    <source>
        <dbReference type="Proteomes" id="UP001558534"/>
    </source>
</evidence>
<dbReference type="SUPFAM" id="SSF52540">
    <property type="entry name" value="P-loop containing nucleoside triphosphate hydrolases"/>
    <property type="match status" value="1"/>
</dbReference>
<sequence>MKLSIALALSHHPKLLFLDELTSGLDPIMKVKMVLICEYGIFKGSNEELNEIPEHTIIRRRNEAFGISTSKKSIVS</sequence>
<dbReference type="Gene3D" id="3.40.50.300">
    <property type="entry name" value="P-loop containing nucleotide triphosphate hydrolases"/>
    <property type="match status" value="1"/>
</dbReference>
<organism evidence="1 2">
    <name type="scientific">Lysinibacillus xylanilyticus</name>
    <dbReference type="NCBI Taxonomy" id="582475"/>
    <lineage>
        <taxon>Bacteria</taxon>
        <taxon>Bacillati</taxon>
        <taxon>Bacillota</taxon>
        <taxon>Bacilli</taxon>
        <taxon>Bacillales</taxon>
        <taxon>Bacillaceae</taxon>
        <taxon>Lysinibacillus</taxon>
    </lineage>
</organism>
<gene>
    <name evidence="1" type="ORF">AB1300_04690</name>
</gene>
<dbReference type="Proteomes" id="UP001558534">
    <property type="component" value="Unassembled WGS sequence"/>
</dbReference>
<reference evidence="1 2" key="1">
    <citation type="submission" date="2024-07" db="EMBL/GenBank/DDBJ databases">
        <title>Characterization of a bacterium isolated from hydrolysated instant sea cucumber by whole-genome sequencing and metabolomics.</title>
        <authorList>
            <person name="Luo X."/>
            <person name="Zhang Z."/>
            <person name="Zheng Z."/>
            <person name="Zhang W."/>
            <person name="Ming T."/>
            <person name="Jiao L."/>
            <person name="Su X."/>
            <person name="Kong F."/>
            <person name="Xu J."/>
        </authorList>
    </citation>
    <scope>NUCLEOTIDE SEQUENCE [LARGE SCALE GENOMIC DNA]</scope>
    <source>
        <strain evidence="1 2">XL-2024</strain>
    </source>
</reference>
<comment type="caution">
    <text evidence="1">The sequence shown here is derived from an EMBL/GenBank/DDBJ whole genome shotgun (WGS) entry which is preliminary data.</text>
</comment>
<evidence type="ECO:0000313" key="1">
    <source>
        <dbReference type="EMBL" id="MEX3744425.1"/>
    </source>
</evidence>
<accession>A0ABV3VU56</accession>
<protein>
    <recommendedName>
        <fullName evidence="3">ABC transporter domain-containing protein</fullName>
    </recommendedName>
</protein>